<evidence type="ECO:0000313" key="2">
    <source>
        <dbReference type="EMBL" id="SJZ70961.1"/>
    </source>
</evidence>
<dbReference type="STRING" id="261392.SAMN02745149_02110"/>
<protein>
    <recommendedName>
        <fullName evidence="4">YD repeat-containing protein</fullName>
    </recommendedName>
</protein>
<dbReference type="Proteomes" id="UP000190423">
    <property type="component" value="Unassembled WGS sequence"/>
</dbReference>
<sequence length="276" mass="30492">MKKMILTVAAVLLGASLFAYDIAAAAELKGGVKSVTRTDFAIVSKFGEYFRTPGAKTLYKFNGAGQVIESSELNSRDGLVNKIINTYDADGNLTAETCFDSDNVQIWNTVITYKNGKKADSSEYAKGGVLKGRTIYSYTGDNLTDESYYDGDGAIMWKNVSKYNSTNQLETVDGYFADGSLDSEMQYAYTPAGKIDSITYFDQTGALTSKEVFRYDDKSTLTEVTEYNADNKVICRTIAKYDAKGNLAKITVYNVARKFGTTVNEMVDMSEFAYEY</sequence>
<gene>
    <name evidence="2" type="ORF">SAMN02745149_02110</name>
</gene>
<accession>A0A1T4MVN5</accession>
<proteinExistence type="predicted"/>
<reference evidence="2 3" key="1">
    <citation type="submission" date="2017-02" db="EMBL/GenBank/DDBJ databases">
        <authorList>
            <person name="Peterson S.W."/>
        </authorList>
    </citation>
    <scope>NUCLEOTIDE SEQUENCE [LARGE SCALE GENOMIC DNA]</scope>
    <source>
        <strain evidence="2 3">ATCC BAA-908</strain>
    </source>
</reference>
<organism evidence="2 3">
    <name type="scientific">Treponema porcinum</name>
    <dbReference type="NCBI Taxonomy" id="261392"/>
    <lineage>
        <taxon>Bacteria</taxon>
        <taxon>Pseudomonadati</taxon>
        <taxon>Spirochaetota</taxon>
        <taxon>Spirochaetia</taxon>
        <taxon>Spirochaetales</taxon>
        <taxon>Treponemataceae</taxon>
        <taxon>Treponema</taxon>
    </lineage>
</organism>
<keyword evidence="1" id="KW-0732">Signal</keyword>
<dbReference type="EMBL" id="FUWG01000017">
    <property type="protein sequence ID" value="SJZ70961.1"/>
    <property type="molecule type" value="Genomic_DNA"/>
</dbReference>
<evidence type="ECO:0000256" key="1">
    <source>
        <dbReference type="SAM" id="SignalP"/>
    </source>
</evidence>
<keyword evidence="3" id="KW-1185">Reference proteome</keyword>
<feature type="signal peptide" evidence="1">
    <location>
        <begin position="1"/>
        <end position="19"/>
    </location>
</feature>
<dbReference type="OrthoDB" id="356773at2"/>
<dbReference type="RefSeq" id="WP_078933992.1">
    <property type="nucleotide sequence ID" value="NZ_FUWG01000017.1"/>
</dbReference>
<feature type="chain" id="PRO_5013182396" description="YD repeat-containing protein" evidence="1">
    <location>
        <begin position="20"/>
        <end position="276"/>
    </location>
</feature>
<evidence type="ECO:0008006" key="4">
    <source>
        <dbReference type="Google" id="ProtNLM"/>
    </source>
</evidence>
<evidence type="ECO:0000313" key="3">
    <source>
        <dbReference type="Proteomes" id="UP000190423"/>
    </source>
</evidence>
<dbReference type="GeneID" id="78317381"/>
<dbReference type="Gene3D" id="3.90.930.1">
    <property type="match status" value="1"/>
</dbReference>
<dbReference type="AlphaFoldDB" id="A0A1T4MVN5"/>
<name>A0A1T4MVN5_TREPO</name>